<accession>A0A9Q9ASR5</accession>
<dbReference type="SUPFAM" id="SSF48056">
    <property type="entry name" value="Di-copper centre-containing domain"/>
    <property type="match status" value="1"/>
</dbReference>
<evidence type="ECO:0000313" key="6">
    <source>
        <dbReference type="Proteomes" id="UP001056384"/>
    </source>
</evidence>
<dbReference type="PRINTS" id="PR00092">
    <property type="entry name" value="TYROSINASE"/>
</dbReference>
<proteinExistence type="predicted"/>
<dbReference type="PANTHER" id="PTHR11474:SF126">
    <property type="entry name" value="TYROSINASE-LIKE PROTEIN TYR-1-RELATED"/>
    <property type="match status" value="1"/>
</dbReference>
<dbReference type="AlphaFoldDB" id="A0A9Q9ASR5"/>
<keyword evidence="3" id="KW-0732">Signal</keyword>
<dbReference type="GO" id="GO:0016491">
    <property type="term" value="F:oxidoreductase activity"/>
    <property type="evidence" value="ECO:0007669"/>
    <property type="project" value="InterPro"/>
</dbReference>
<dbReference type="Proteomes" id="UP001056384">
    <property type="component" value="Chromosome 3"/>
</dbReference>
<evidence type="ECO:0000256" key="3">
    <source>
        <dbReference type="SAM" id="SignalP"/>
    </source>
</evidence>
<sequence>MRGFSAVLAACSHVFMYHAVASEESCPDQGSRARCSQPIQRKAWHTLSHQDKQAYLDAETCLMNVAAPTNERLPVATSLFQALQEQHQLQYDSIHEIGGFLPYHRYMTWAHEHLLRTKCNYTGAQPWWDEERDASHFANSSLFEPHFGFGGRASGCVVDGPFANYTLLIGPGKNNTVHCLERGIDDVASQASSSYWLEFVKNATTFEEAWDRIEFYPHSAGHSGVGREMLNPISSPGDPLFYLHHAFIDKLWWDWQTADEEKRLYAIGGPNVKDPNRPAPIPEGGMPSQDDASLALHHVRRASLFARAPGFNSSGQWIEYLFTFGDPYTVTGYNQSLQPQPSTSNPLGNPAYPGARLSGGDIWLDYVVGRTLRNLTPTYNFATGANPVIFSRAQFGPTYTVVGPVRDFREQQAQFELLHRSIRRPRWNSTNSLFISWFGINDVAVQLFQNRNYTTITTDLVRGGSSLSGPS</sequence>
<dbReference type="GO" id="GO:0046872">
    <property type="term" value="F:metal ion binding"/>
    <property type="evidence" value="ECO:0007669"/>
    <property type="project" value="UniProtKB-KW"/>
</dbReference>
<evidence type="ECO:0000259" key="4">
    <source>
        <dbReference type="PROSITE" id="PS00498"/>
    </source>
</evidence>
<feature type="domain" description="Tyrosinase copper-binding" evidence="4">
    <location>
        <begin position="238"/>
        <end position="249"/>
    </location>
</feature>
<dbReference type="EMBL" id="CP099420">
    <property type="protein sequence ID" value="USW51463.1"/>
    <property type="molecule type" value="Genomic_DNA"/>
</dbReference>
<dbReference type="Gene3D" id="3.40.50.1110">
    <property type="entry name" value="SGNH hydrolase"/>
    <property type="match status" value="1"/>
</dbReference>
<feature type="chain" id="PRO_5040309498" evidence="3">
    <location>
        <begin position="23"/>
        <end position="471"/>
    </location>
</feature>
<dbReference type="Gene3D" id="1.10.1280.10">
    <property type="entry name" value="Di-copper center containing domain from catechol oxidase"/>
    <property type="match status" value="1"/>
</dbReference>
<dbReference type="InterPro" id="IPR036514">
    <property type="entry name" value="SGNH_hydro_sf"/>
</dbReference>
<feature type="signal peptide" evidence="3">
    <location>
        <begin position="1"/>
        <end position="22"/>
    </location>
</feature>
<keyword evidence="1" id="KW-0479">Metal-binding</keyword>
<dbReference type="PANTHER" id="PTHR11474">
    <property type="entry name" value="TYROSINASE FAMILY MEMBER"/>
    <property type="match status" value="1"/>
</dbReference>
<protein>
    <submittedName>
        <fullName evidence="5">Tyrosinase copper-binding domain, di-copper centre-containing domain superfamily</fullName>
    </submittedName>
</protein>
<reference evidence="5" key="1">
    <citation type="submission" date="2022-06" db="EMBL/GenBank/DDBJ databases">
        <title>Complete genome sequences of two strains of the flax pathogen Septoria linicola.</title>
        <authorList>
            <person name="Lapalu N."/>
            <person name="Simon A."/>
            <person name="Demenou B."/>
            <person name="Paumier D."/>
            <person name="Guillot M.-P."/>
            <person name="Gout L."/>
            <person name="Valade R."/>
        </authorList>
    </citation>
    <scope>NUCLEOTIDE SEQUENCE</scope>
    <source>
        <strain evidence="5">SE15195</strain>
    </source>
</reference>
<organism evidence="5 6">
    <name type="scientific">Septoria linicola</name>
    <dbReference type="NCBI Taxonomy" id="215465"/>
    <lineage>
        <taxon>Eukaryota</taxon>
        <taxon>Fungi</taxon>
        <taxon>Dikarya</taxon>
        <taxon>Ascomycota</taxon>
        <taxon>Pezizomycotina</taxon>
        <taxon>Dothideomycetes</taxon>
        <taxon>Dothideomycetidae</taxon>
        <taxon>Mycosphaerellales</taxon>
        <taxon>Mycosphaerellaceae</taxon>
        <taxon>Septoria</taxon>
    </lineage>
</organism>
<evidence type="ECO:0000256" key="1">
    <source>
        <dbReference type="ARBA" id="ARBA00022723"/>
    </source>
</evidence>
<keyword evidence="6" id="KW-1185">Reference proteome</keyword>
<keyword evidence="2" id="KW-0186">Copper</keyword>
<gene>
    <name evidence="5" type="ORF">Slin15195_G047820</name>
</gene>
<dbReference type="InterPro" id="IPR002227">
    <property type="entry name" value="Tyrosinase_Cu-bd"/>
</dbReference>
<dbReference type="Pfam" id="PF00264">
    <property type="entry name" value="Tyrosinase"/>
    <property type="match status" value="1"/>
</dbReference>
<evidence type="ECO:0000313" key="5">
    <source>
        <dbReference type="EMBL" id="USW51463.1"/>
    </source>
</evidence>
<name>A0A9Q9ASR5_9PEZI</name>
<dbReference type="InterPro" id="IPR050316">
    <property type="entry name" value="Tyrosinase/Hemocyanin"/>
</dbReference>
<evidence type="ECO:0000256" key="2">
    <source>
        <dbReference type="ARBA" id="ARBA00023008"/>
    </source>
</evidence>
<dbReference type="PROSITE" id="PS00498">
    <property type="entry name" value="TYROSINASE_2"/>
    <property type="match status" value="1"/>
</dbReference>
<dbReference type="OrthoDB" id="1600564at2759"/>
<dbReference type="InterPro" id="IPR008922">
    <property type="entry name" value="Di-copper_centre_dom_sf"/>
</dbReference>